<reference evidence="2 3" key="1">
    <citation type="submission" date="2014-11" db="EMBL/GenBank/DDBJ databases">
        <authorList>
            <person name="Zhu J."/>
            <person name="Qi W."/>
            <person name="Song R."/>
        </authorList>
    </citation>
    <scope>NUCLEOTIDE SEQUENCE [LARGE SCALE GENOMIC DNA]</scope>
</reference>
<sequence>MIRRSPHLHHCGEPFKASARTTSALRVSRVCSSRSVAADASTKHAKKRRFCGLEFYCRVEKEDCNVGGCRCQGPIFGQYIDACDSTAVIGSIGAADEAEELAHQAVLFSLTGCRCVERSCQKEGLSIPGLEWFCIVQQEDCGKGSCMCLGPTLGQYYDACVEGSEEQVFTNGGCRCVDDCRKRSSDDKPTCHIHPRENCTDQSTAGEPYTLPECDSPRWEYQLRPPTFCAGVAERLESRRKAHWTHLVYMNADNNLESYAMSDLKEMLQIPQGDINLLVLVDRADPEIDDSSHRAVHELVICPSVTPEVNAREARQQFSGAYELLMIGDPYENENSTSRRRWLLKQDWGEANMDDGKVLREFISNSLKDFPAEHYALTFWDHGAGRKGFGGDVHNGDRSSVMSLFGLETSIRNGIQDAGMPDGSETLVSGPGWDWRSVRPTQDGKATPPFEHARGIALATMDYYVRNQRLMTLAIVDLSKILEFRRAFAQRQKTLTERLHDCVETKEIDRIRTAYQRADDSLRGQQLLLFSREIANPVDIGHLLSYLEAEVERVMPADELEIFSFEDALKRYNESILYFNGSDSFGNIPLTGLHADLTLEDVNARLLGADGDAMSESSASGARYLQDDWAKWGAPITQDEMWQLTGTPNELRVFLEPIYDTKRTVCRGRRGPPELQPTFVMLSTTLYLISSADEEVDSIGAVPRYRVEAFRNTSSGAASYTALKTIMTKPNTAEEDGKFQQAFVVTAEEPPDKDELADYVIDRVTAEWEGEGWILHQNIWKGVAGNMTRPGCDFFPWLRECPAGFGDAVPAGHSFARQCVWLTALAPPHNYGATQRTLQIPARLHRTFTDFMRNASDARSATLVIDYNVRSPDKSRLSLFAANHFGVVAEVSPRGWGLIEPLHTYVNLTAVDGSGRYDMASDDAESIQSDVPSCQAFMWGSGPEVPEPEADKIEVLQWPPAGQAEEAQDGASQRPLQDSDDNHRERVLGIKAKETLMNPRVIGSFVVLSEENSEQRHTNTGCPECERDSTAYCKTCDALSMLDECDTEEDRLGCSGICARFCDGKPCA</sequence>
<evidence type="ECO:0000256" key="1">
    <source>
        <dbReference type="SAM" id="MobiDB-lite"/>
    </source>
</evidence>
<keyword evidence="3" id="KW-1185">Reference proteome</keyword>
<dbReference type="PhylomeDB" id="A0A0G4FD53"/>
<dbReference type="Proteomes" id="UP000041254">
    <property type="component" value="Unassembled WGS sequence"/>
</dbReference>
<evidence type="ECO:0000313" key="3">
    <source>
        <dbReference type="Proteomes" id="UP000041254"/>
    </source>
</evidence>
<protein>
    <submittedName>
        <fullName evidence="2">Uncharacterized protein</fullName>
    </submittedName>
</protein>
<gene>
    <name evidence="2" type="ORF">Vbra_15063</name>
</gene>
<name>A0A0G4FD53_VITBC</name>
<feature type="region of interest" description="Disordered" evidence="1">
    <location>
        <begin position="963"/>
        <end position="982"/>
    </location>
</feature>
<dbReference type="InterPro" id="IPR005077">
    <property type="entry name" value="Peptidase_C11"/>
</dbReference>
<dbReference type="PANTHER" id="PTHR37835">
    <property type="entry name" value="ALPHA-CLOSTRIPAIN"/>
    <property type="match status" value="1"/>
</dbReference>
<accession>A0A0G4FD53</accession>
<dbReference type="PANTHER" id="PTHR37835:SF1">
    <property type="entry name" value="ALPHA-CLOSTRIPAIN"/>
    <property type="match status" value="1"/>
</dbReference>
<dbReference type="AlphaFoldDB" id="A0A0G4FD53"/>
<proteinExistence type="predicted"/>
<evidence type="ECO:0000313" key="2">
    <source>
        <dbReference type="EMBL" id="CEM10834.1"/>
    </source>
</evidence>
<dbReference type="OrthoDB" id="542405at2759"/>
<organism evidence="2 3">
    <name type="scientific">Vitrella brassicaformis (strain CCMP3155)</name>
    <dbReference type="NCBI Taxonomy" id="1169540"/>
    <lineage>
        <taxon>Eukaryota</taxon>
        <taxon>Sar</taxon>
        <taxon>Alveolata</taxon>
        <taxon>Colpodellida</taxon>
        <taxon>Vitrellaceae</taxon>
        <taxon>Vitrella</taxon>
    </lineage>
</organism>
<dbReference type="Gene3D" id="3.40.50.11970">
    <property type="match status" value="1"/>
</dbReference>
<dbReference type="EMBL" id="CDMY01000405">
    <property type="protein sequence ID" value="CEM10834.1"/>
    <property type="molecule type" value="Genomic_DNA"/>
</dbReference>
<dbReference type="InParanoid" id="A0A0G4FD53"/>
<dbReference type="VEuPathDB" id="CryptoDB:Vbra_15063"/>
<dbReference type="Pfam" id="PF03415">
    <property type="entry name" value="Peptidase_C11"/>
    <property type="match status" value="1"/>
</dbReference>